<feature type="region of interest" description="Disordered" evidence="1">
    <location>
        <begin position="62"/>
        <end position="84"/>
    </location>
</feature>
<organism evidence="2 3">
    <name type="scientific">Ascodesmis nigricans</name>
    <dbReference type="NCBI Taxonomy" id="341454"/>
    <lineage>
        <taxon>Eukaryota</taxon>
        <taxon>Fungi</taxon>
        <taxon>Dikarya</taxon>
        <taxon>Ascomycota</taxon>
        <taxon>Pezizomycotina</taxon>
        <taxon>Pezizomycetes</taxon>
        <taxon>Pezizales</taxon>
        <taxon>Ascodesmidaceae</taxon>
        <taxon>Ascodesmis</taxon>
    </lineage>
</organism>
<evidence type="ECO:0000256" key="1">
    <source>
        <dbReference type="SAM" id="MobiDB-lite"/>
    </source>
</evidence>
<protein>
    <submittedName>
        <fullName evidence="2">Uncharacterized protein</fullName>
    </submittedName>
</protein>
<feature type="compositionally biased region" description="Polar residues" evidence="1">
    <location>
        <begin position="75"/>
        <end position="84"/>
    </location>
</feature>
<name>A0A4S2N7B9_9PEZI</name>
<feature type="region of interest" description="Disordered" evidence="1">
    <location>
        <begin position="127"/>
        <end position="163"/>
    </location>
</feature>
<feature type="compositionally biased region" description="Low complexity" evidence="1">
    <location>
        <begin position="136"/>
        <end position="147"/>
    </location>
</feature>
<dbReference type="InParanoid" id="A0A4S2N7B9"/>
<reference evidence="2 3" key="1">
    <citation type="submission" date="2019-04" db="EMBL/GenBank/DDBJ databases">
        <title>Comparative genomics and transcriptomics to analyze fruiting body development in filamentous ascomycetes.</title>
        <authorList>
            <consortium name="DOE Joint Genome Institute"/>
            <person name="Lutkenhaus R."/>
            <person name="Traeger S."/>
            <person name="Breuer J."/>
            <person name="Kuo A."/>
            <person name="Lipzen A."/>
            <person name="Pangilinan J."/>
            <person name="Dilworth D."/>
            <person name="Sandor L."/>
            <person name="Poggeler S."/>
            <person name="Barry K."/>
            <person name="Grigoriev I.V."/>
            <person name="Nowrousian M."/>
        </authorList>
    </citation>
    <scope>NUCLEOTIDE SEQUENCE [LARGE SCALE GENOMIC DNA]</scope>
    <source>
        <strain evidence="2 3">CBS 389.68</strain>
    </source>
</reference>
<dbReference type="AlphaFoldDB" id="A0A4S2N7B9"/>
<dbReference type="STRING" id="341454.A0A4S2N7B9"/>
<keyword evidence="3" id="KW-1185">Reference proteome</keyword>
<dbReference type="EMBL" id="ML220112">
    <property type="protein sequence ID" value="TGZ85210.1"/>
    <property type="molecule type" value="Genomic_DNA"/>
</dbReference>
<dbReference type="Proteomes" id="UP000298138">
    <property type="component" value="Unassembled WGS sequence"/>
</dbReference>
<sequence length="247" mass="27631">MQIPREMISPEEDSLQHHTMKIIAENWMLYQEYLHFLPVRHKSLLLSYLAAYTLDRARKAAIEESETRESKSKQKTNQTPITSPLTPKLLHSLFPTDADDVHFLDLSYVRDLSAFSSVLAGKLVTRPSSQHGTIQTPSDTIPDSWDSSPPPIPETPSSFTSIEPPTSPPFAYLTHLSISIPASTRALTTILSHLPRITHLYIHPPPPSTSASTAPVHLDIPRALPRKTLALEHLELPRSYVGELLEL</sequence>
<evidence type="ECO:0000313" key="2">
    <source>
        <dbReference type="EMBL" id="TGZ85210.1"/>
    </source>
</evidence>
<accession>A0A4S2N7B9</accession>
<evidence type="ECO:0000313" key="3">
    <source>
        <dbReference type="Proteomes" id="UP000298138"/>
    </source>
</evidence>
<proteinExistence type="predicted"/>
<feature type="compositionally biased region" description="Basic and acidic residues" evidence="1">
    <location>
        <begin position="62"/>
        <end position="72"/>
    </location>
</feature>
<gene>
    <name evidence="2" type="ORF">EX30DRAFT_18502</name>
</gene>